<protein>
    <submittedName>
        <fullName evidence="1">Uncharacterized protein</fullName>
    </submittedName>
</protein>
<accession>A0A2P2PGX2</accession>
<sequence length="31" mass="3761">MTLHGVTHLYLSFTFFKNEKENQYQKKGKDK</sequence>
<reference evidence="1" key="1">
    <citation type="submission" date="2018-02" db="EMBL/GenBank/DDBJ databases">
        <title>Rhizophora mucronata_Transcriptome.</title>
        <authorList>
            <person name="Meera S.P."/>
            <person name="Sreeshan A."/>
            <person name="Augustine A."/>
        </authorList>
    </citation>
    <scope>NUCLEOTIDE SEQUENCE</scope>
    <source>
        <tissue evidence="1">Leaf</tissue>
    </source>
</reference>
<dbReference type="AlphaFoldDB" id="A0A2P2PGX2"/>
<proteinExistence type="predicted"/>
<evidence type="ECO:0000313" key="1">
    <source>
        <dbReference type="EMBL" id="MBX53983.1"/>
    </source>
</evidence>
<dbReference type="EMBL" id="GGEC01073499">
    <property type="protein sequence ID" value="MBX53983.1"/>
    <property type="molecule type" value="Transcribed_RNA"/>
</dbReference>
<name>A0A2P2PGX2_RHIMU</name>
<organism evidence="1">
    <name type="scientific">Rhizophora mucronata</name>
    <name type="common">Asiatic mangrove</name>
    <dbReference type="NCBI Taxonomy" id="61149"/>
    <lineage>
        <taxon>Eukaryota</taxon>
        <taxon>Viridiplantae</taxon>
        <taxon>Streptophyta</taxon>
        <taxon>Embryophyta</taxon>
        <taxon>Tracheophyta</taxon>
        <taxon>Spermatophyta</taxon>
        <taxon>Magnoliopsida</taxon>
        <taxon>eudicotyledons</taxon>
        <taxon>Gunneridae</taxon>
        <taxon>Pentapetalae</taxon>
        <taxon>rosids</taxon>
        <taxon>fabids</taxon>
        <taxon>Malpighiales</taxon>
        <taxon>Rhizophoraceae</taxon>
        <taxon>Rhizophora</taxon>
    </lineage>
</organism>